<evidence type="ECO:0000256" key="10">
    <source>
        <dbReference type="ARBA" id="ARBA00022853"/>
    </source>
</evidence>
<dbReference type="GO" id="GO:0141221">
    <property type="term" value="F:histone deacetylase activity, hydrolytic mechanism"/>
    <property type="evidence" value="ECO:0007669"/>
    <property type="project" value="UniProtKB-EC"/>
</dbReference>
<name>A0A2A4JZU2_HELVI</name>
<dbReference type="GO" id="GO:0046872">
    <property type="term" value="F:metal ion binding"/>
    <property type="evidence" value="ECO:0007669"/>
    <property type="project" value="UniProtKB-KW"/>
</dbReference>
<evidence type="ECO:0000256" key="6">
    <source>
        <dbReference type="ARBA" id="ARBA00022490"/>
    </source>
</evidence>
<evidence type="ECO:0000256" key="15">
    <source>
        <dbReference type="ARBA" id="ARBA00049193"/>
    </source>
</evidence>
<keyword evidence="6" id="KW-0963">Cytoplasm</keyword>
<keyword evidence="5" id="KW-0158">Chromosome</keyword>
<keyword evidence="13 17" id="KW-0539">Nucleus</keyword>
<gene>
    <name evidence="22" type="ORF">B5V51_7207</name>
</gene>
<evidence type="ECO:0000256" key="16">
    <source>
        <dbReference type="ARBA" id="ARBA00049416"/>
    </source>
</evidence>
<reference evidence="22" key="1">
    <citation type="submission" date="2017-09" db="EMBL/GenBank/DDBJ databases">
        <title>Contemporary evolution of a Lepidopteran species, Heliothis virescens, in response to modern agricultural practices.</title>
        <authorList>
            <person name="Fritz M.L."/>
            <person name="Deyonke A.M."/>
            <person name="Papanicolaou A."/>
            <person name="Micinski S."/>
            <person name="Westbrook J."/>
            <person name="Gould F."/>
        </authorList>
    </citation>
    <scope>NUCLEOTIDE SEQUENCE [LARGE SCALE GENOMIC DNA]</scope>
    <source>
        <strain evidence="22">HvINT-</strain>
        <tissue evidence="22">Whole body</tissue>
    </source>
</reference>
<dbReference type="AlphaFoldDB" id="A0A2A4JZU2"/>
<keyword evidence="11 17" id="KW-0805">Transcription regulation</keyword>
<protein>
    <recommendedName>
        <fullName evidence="17">Histone deacetylase</fullName>
        <ecNumber evidence="17">3.5.1.98</ecNumber>
    </recommendedName>
</protein>
<feature type="domain" description="Histone deacetylase" evidence="21">
    <location>
        <begin position="23"/>
        <end position="312"/>
    </location>
</feature>
<keyword evidence="9 17" id="KW-0378">Hydrolase</keyword>
<feature type="binding site" evidence="19">
    <location>
        <position position="298"/>
    </location>
    <ligand>
        <name>substrate</name>
    </ligand>
</feature>
<dbReference type="GO" id="GO:0005634">
    <property type="term" value="C:nucleus"/>
    <property type="evidence" value="ECO:0007669"/>
    <property type="project" value="UniProtKB-SubCell"/>
</dbReference>
<evidence type="ECO:0000256" key="12">
    <source>
        <dbReference type="ARBA" id="ARBA00023163"/>
    </source>
</evidence>
<evidence type="ECO:0000256" key="5">
    <source>
        <dbReference type="ARBA" id="ARBA00022454"/>
    </source>
</evidence>
<evidence type="ECO:0000256" key="1">
    <source>
        <dbReference type="ARBA" id="ARBA00001968"/>
    </source>
</evidence>
<dbReference type="InterPro" id="IPR000286">
    <property type="entry name" value="HDACs"/>
</dbReference>
<dbReference type="Pfam" id="PF00850">
    <property type="entry name" value="Hist_deacetyl"/>
    <property type="match status" value="1"/>
</dbReference>
<evidence type="ECO:0000259" key="21">
    <source>
        <dbReference type="Pfam" id="PF00850"/>
    </source>
</evidence>
<organism evidence="22">
    <name type="scientific">Heliothis virescens</name>
    <name type="common">Tobacco budworm moth</name>
    <dbReference type="NCBI Taxonomy" id="7102"/>
    <lineage>
        <taxon>Eukaryota</taxon>
        <taxon>Metazoa</taxon>
        <taxon>Ecdysozoa</taxon>
        <taxon>Arthropoda</taxon>
        <taxon>Hexapoda</taxon>
        <taxon>Insecta</taxon>
        <taxon>Pterygota</taxon>
        <taxon>Neoptera</taxon>
        <taxon>Endopterygota</taxon>
        <taxon>Lepidoptera</taxon>
        <taxon>Glossata</taxon>
        <taxon>Ditrysia</taxon>
        <taxon>Noctuoidea</taxon>
        <taxon>Noctuidae</taxon>
        <taxon>Heliothinae</taxon>
        <taxon>Heliothis</taxon>
    </lineage>
</organism>
<dbReference type="GO" id="GO:0005694">
    <property type="term" value="C:chromosome"/>
    <property type="evidence" value="ECO:0007669"/>
    <property type="project" value="UniProtKB-SubCell"/>
</dbReference>
<dbReference type="EMBL" id="NWSH01000320">
    <property type="protein sequence ID" value="PCG77507.1"/>
    <property type="molecule type" value="Genomic_DNA"/>
</dbReference>
<dbReference type="SUPFAM" id="SSF52768">
    <property type="entry name" value="Arginase/deacetylase"/>
    <property type="match status" value="1"/>
</dbReference>
<dbReference type="GO" id="GO:0160008">
    <property type="term" value="F:protein decrotonylase activity"/>
    <property type="evidence" value="ECO:0007669"/>
    <property type="project" value="RHEA"/>
</dbReference>
<evidence type="ECO:0000256" key="11">
    <source>
        <dbReference type="ARBA" id="ARBA00023015"/>
    </source>
</evidence>
<comment type="catalytic activity">
    <reaction evidence="14">
        <text>N(6)-acetyl-L-lysyl-[protein] + H2O = L-lysyl-[protein] + acetate</text>
        <dbReference type="Rhea" id="RHEA:58108"/>
        <dbReference type="Rhea" id="RHEA-COMP:9752"/>
        <dbReference type="Rhea" id="RHEA-COMP:10731"/>
        <dbReference type="ChEBI" id="CHEBI:15377"/>
        <dbReference type="ChEBI" id="CHEBI:29969"/>
        <dbReference type="ChEBI" id="CHEBI:30089"/>
        <dbReference type="ChEBI" id="CHEBI:61930"/>
    </reaction>
    <physiologicalReaction direction="left-to-right" evidence="14">
        <dbReference type="Rhea" id="RHEA:58109"/>
    </physiologicalReaction>
</comment>
<comment type="cofactor">
    <cofactor evidence="1">
        <name>a divalent metal cation</name>
        <dbReference type="ChEBI" id="CHEBI:60240"/>
    </cofactor>
</comment>
<dbReference type="EC" id="3.5.1.98" evidence="17"/>
<evidence type="ECO:0000256" key="14">
    <source>
        <dbReference type="ARBA" id="ARBA00049136"/>
    </source>
</evidence>
<comment type="similarity">
    <text evidence="17">Belongs to the histone deacetylase family. HD Type 1 subfamily.</text>
</comment>
<proteinExistence type="inferred from homology"/>
<dbReference type="GO" id="GO:0031507">
    <property type="term" value="P:heterochromatin formation"/>
    <property type="evidence" value="ECO:0007669"/>
    <property type="project" value="TreeGrafter"/>
</dbReference>
<evidence type="ECO:0000256" key="19">
    <source>
        <dbReference type="PIRSR" id="PIRSR037913-2"/>
    </source>
</evidence>
<dbReference type="PIRSF" id="PIRSF037913">
    <property type="entry name" value="His_deacetylse_1"/>
    <property type="match status" value="1"/>
</dbReference>
<dbReference type="InterPro" id="IPR023801">
    <property type="entry name" value="His_deacetylse_dom"/>
</dbReference>
<evidence type="ECO:0000256" key="3">
    <source>
        <dbReference type="ARBA" id="ARBA00004286"/>
    </source>
</evidence>
<accession>A0A2A4JZU2</accession>
<dbReference type="PANTHER" id="PTHR10625">
    <property type="entry name" value="HISTONE DEACETYLASE HDAC1-RELATED"/>
    <property type="match status" value="1"/>
</dbReference>
<comment type="caution">
    <text evidence="22">The sequence shown here is derived from an EMBL/GenBank/DDBJ whole genome shotgun (WGS) entry which is preliminary data.</text>
</comment>
<evidence type="ECO:0000256" key="17">
    <source>
        <dbReference type="PIRNR" id="PIRNR037913"/>
    </source>
</evidence>
<dbReference type="InterPro" id="IPR023696">
    <property type="entry name" value="Ureohydrolase_dom_sf"/>
</dbReference>
<dbReference type="Gene3D" id="3.40.800.20">
    <property type="entry name" value="Histone deacetylase domain"/>
    <property type="match status" value="1"/>
</dbReference>
<keyword evidence="12 17" id="KW-0804">Transcription</keyword>
<feature type="binding site" evidence="19">
    <location>
        <position position="93"/>
    </location>
    <ligand>
        <name>substrate</name>
    </ligand>
</feature>
<evidence type="ECO:0000256" key="13">
    <source>
        <dbReference type="ARBA" id="ARBA00023242"/>
    </source>
</evidence>
<evidence type="ECO:0000256" key="4">
    <source>
        <dbReference type="ARBA" id="ARBA00004496"/>
    </source>
</evidence>
<dbReference type="PRINTS" id="PR01271">
    <property type="entry name" value="HISDACETLASE"/>
</dbReference>
<feature type="binding site" evidence="20">
    <location>
        <position position="259"/>
    </location>
    <ligand>
        <name>a divalent metal cation</name>
        <dbReference type="ChEBI" id="CHEBI:60240"/>
    </ligand>
</feature>
<dbReference type="PRINTS" id="PR01270">
    <property type="entry name" value="HDASUPER"/>
</dbReference>
<dbReference type="GO" id="GO:0005737">
    <property type="term" value="C:cytoplasm"/>
    <property type="evidence" value="ECO:0007669"/>
    <property type="project" value="UniProtKB-SubCell"/>
</dbReference>
<dbReference type="STRING" id="7102.A0A2A4JZU2"/>
<comment type="catalytic activity">
    <reaction evidence="15">
        <text>N(6)-(2E)-butenoyl-L-lysyl-[protein] + H2O = (2E)-2-butenoate + L-lysyl-[protein]</text>
        <dbReference type="Rhea" id="RHEA:69172"/>
        <dbReference type="Rhea" id="RHEA-COMP:9752"/>
        <dbReference type="Rhea" id="RHEA-COMP:13707"/>
        <dbReference type="ChEBI" id="CHEBI:15377"/>
        <dbReference type="ChEBI" id="CHEBI:29969"/>
        <dbReference type="ChEBI" id="CHEBI:35899"/>
        <dbReference type="ChEBI" id="CHEBI:137954"/>
    </reaction>
    <physiologicalReaction direction="left-to-right" evidence="15">
        <dbReference type="Rhea" id="RHEA:69173"/>
    </physiologicalReaction>
</comment>
<feature type="binding site" evidence="20">
    <location>
        <position position="172"/>
    </location>
    <ligand>
        <name>a divalent metal cation</name>
        <dbReference type="ChEBI" id="CHEBI:60240"/>
    </ligand>
</feature>
<keyword evidence="10 17" id="KW-0156">Chromatin regulator</keyword>
<evidence type="ECO:0000256" key="20">
    <source>
        <dbReference type="PIRSR" id="PIRSR037913-3"/>
    </source>
</evidence>
<evidence type="ECO:0000256" key="9">
    <source>
        <dbReference type="ARBA" id="ARBA00022801"/>
    </source>
</evidence>
<feature type="active site" description="Proton acceptor" evidence="18">
    <location>
        <position position="135"/>
    </location>
</feature>
<comment type="catalytic activity">
    <reaction evidence="16">
        <text>N(6)-acetyl-L-lysyl-[histone] + H2O = L-lysyl-[histone] + acetate</text>
        <dbReference type="Rhea" id="RHEA:58196"/>
        <dbReference type="Rhea" id="RHEA-COMP:9845"/>
        <dbReference type="Rhea" id="RHEA-COMP:11338"/>
        <dbReference type="ChEBI" id="CHEBI:15377"/>
        <dbReference type="ChEBI" id="CHEBI:29969"/>
        <dbReference type="ChEBI" id="CHEBI:30089"/>
        <dbReference type="ChEBI" id="CHEBI:61930"/>
        <dbReference type="EC" id="3.5.1.98"/>
    </reaction>
    <physiologicalReaction direction="left-to-right" evidence="16">
        <dbReference type="Rhea" id="RHEA:58197"/>
    </physiologicalReaction>
</comment>
<dbReference type="InterPro" id="IPR003084">
    <property type="entry name" value="HDAC_I/II"/>
</dbReference>
<evidence type="ECO:0000256" key="18">
    <source>
        <dbReference type="PIRSR" id="PIRSR037913-1"/>
    </source>
</evidence>
<dbReference type="InterPro" id="IPR037138">
    <property type="entry name" value="His_deacetylse_dom_sf"/>
</dbReference>
<feature type="binding site" evidence="20">
    <location>
        <position position="170"/>
    </location>
    <ligand>
        <name>a divalent metal cation</name>
        <dbReference type="ChEBI" id="CHEBI:60240"/>
    </ligand>
</feature>
<evidence type="ECO:0000256" key="8">
    <source>
        <dbReference type="ARBA" id="ARBA00022723"/>
    </source>
</evidence>
<feature type="binding site" evidence="19">
    <location>
        <position position="143"/>
    </location>
    <ligand>
        <name>substrate</name>
    </ligand>
</feature>
<comment type="subcellular location">
    <subcellularLocation>
        <location evidence="3">Chromosome</location>
    </subcellularLocation>
    <subcellularLocation>
        <location evidence="4">Cytoplasm</location>
    </subcellularLocation>
    <subcellularLocation>
        <location evidence="2 17">Nucleus</location>
    </subcellularLocation>
</comment>
<keyword evidence="8 20" id="KW-0479">Metal-binding</keyword>
<dbReference type="PANTHER" id="PTHR10625:SF14">
    <property type="entry name" value="HISTONE DEACETYLASE 8"/>
    <property type="match status" value="1"/>
</dbReference>
<evidence type="ECO:0000256" key="2">
    <source>
        <dbReference type="ARBA" id="ARBA00004123"/>
    </source>
</evidence>
<evidence type="ECO:0000256" key="7">
    <source>
        <dbReference type="ARBA" id="ARBA00022491"/>
    </source>
</evidence>
<keyword evidence="7" id="KW-0678">Repressor</keyword>
<sequence>MSRKTPCYVWDEKLIEECDRLPAVEKRATMVHDLIVVYNLPKRLTVVRSAPATYKDMKEFHSESYLDHLKKFIEVDEDYMSNTQDEEYGIGYDCPPVSDMFGLVSTIAGGSLTAARCLLLGLTDVAINWCGGWHHAHRCRAEGFCYVNDIVIAIEQLRKKFPKVLYIDLDVHHGNGVQDAYSQCKSVFTLSFHKFEPGFYPGTGNVDEIGTDIGTGYSCNFPLHASYSDDTMEYAFEKVFYSVYDHFNPDAIVVQCGADACARDPNGGANLTARSYCHCLRLVLDKRKPTLLLGGGGYNHANAARLWVSITALVAGVDLDEHIPEHSHWPQYGPGYTIAVEPTLAKDSNKSSYVEECIKKINGNLEMYLGQFETTEPSAKRLKTEPTQINKLDLNVEKTNTKVTSVQKVRIFISEQKKNKEKVVTDDVYAFTD</sequence>
<evidence type="ECO:0000313" key="22">
    <source>
        <dbReference type="EMBL" id="PCG77507.1"/>
    </source>
</evidence>